<keyword evidence="7 26" id="KW-0472">Membrane</keyword>
<comment type="subcellular location">
    <subcellularLocation>
        <location evidence="2">Cell membrane</location>
        <topology evidence="2">Multi-pass membrane protein</topology>
    </subcellularLocation>
    <subcellularLocation>
        <location evidence="1">Lysosome membrane</location>
        <topology evidence="1">Multi-pass membrane protein</topology>
    </subcellularLocation>
</comment>
<evidence type="ECO:0000313" key="29">
    <source>
        <dbReference type="Proteomes" id="UP000468687"/>
    </source>
</evidence>
<comment type="catalytic activity">
    <reaction evidence="17">
        <text>L-lysyl-L-lysine(out) = L-lysyl-L-lysine(in)</text>
        <dbReference type="Rhea" id="RHEA:79403"/>
        <dbReference type="ChEBI" id="CHEBI:229956"/>
    </reaction>
</comment>
<sequence>MSGVDAERTGRLAWVVWAAALACYVLGVFHRSSLAVAGLEAADRFGISATQLGGFVVLQLAVYAVLQVPVGLLVDRFGPRVVLLVGVALMSVGQLVFAFADSYLLAVVARVLVGAGDASTFVCVLRVIVAWFRPRRVPLITQLAGPTGQVGTIAAAVPMAWALHTWGWERTYLAAAGLGIALAIVVLLVVRDEPGRRTVRGSSQPWRAVASGLRASWAVRETRLGFWVHFSQHFSSTLLALVWGYPYFVLAHGVSATTAGTLITVMIVAVISAGPLVGWLVGARPDLRIPVALGSIALVAVVWAVVLVWPGGAPTWVLVPFVVVVGATGPVAMIGFDLVRTAHPPERLGSASGLVNQGGFVASLLVIFAVGLLLDLQTDGSSTDFSAAAFRVAMSVQYVLWGLAAVQILRLSRARSVPSLLASPLERSTE</sequence>
<proteinExistence type="inferred from homology"/>
<evidence type="ECO:0000256" key="11">
    <source>
        <dbReference type="ARBA" id="ARBA00044881"/>
    </source>
</evidence>
<evidence type="ECO:0000256" key="5">
    <source>
        <dbReference type="ARBA" id="ARBA00022692"/>
    </source>
</evidence>
<evidence type="ECO:0000256" key="15">
    <source>
        <dbReference type="ARBA" id="ARBA00044898"/>
    </source>
</evidence>
<comment type="catalytic activity">
    <reaction evidence="10">
        <text>L-histidyl-glycine(out) = L-histidyl-glycine(in)</text>
        <dbReference type="Rhea" id="RHEA:79395"/>
        <dbReference type="ChEBI" id="CHEBI:229957"/>
    </reaction>
</comment>
<feature type="domain" description="Major facilitator superfamily (MFS) profile" evidence="27">
    <location>
        <begin position="16"/>
        <end position="413"/>
    </location>
</feature>
<reference evidence="28 29" key="1">
    <citation type="journal article" date="2014" name="Int. J. Syst. Evol. Microbiol.">
        <title>Nocardioides zeae sp. nov., isolated from the stem of Zea mays.</title>
        <authorList>
            <person name="Glaeser S.P."/>
            <person name="McInroy J.A."/>
            <person name="Busse H.J."/>
            <person name="Kampfer P."/>
        </authorList>
    </citation>
    <scope>NUCLEOTIDE SEQUENCE [LARGE SCALE GENOMIC DNA]</scope>
    <source>
        <strain evidence="28 29">JCM 30728</strain>
    </source>
</reference>
<comment type="function">
    <text evidence="24">Lysosomal dipeptide uniporter that selectively exports lysine, arginine or histidine-containing dipeptides with a net positive charge from the lysosome lumen into the cytosol. Could play a role in a specific type of protein O-glycosylation indirectly regulating macrophages migration and tissue invasion. Also essential for liver homeostasis.</text>
</comment>
<evidence type="ECO:0000256" key="17">
    <source>
        <dbReference type="ARBA" id="ARBA00044900"/>
    </source>
</evidence>
<feature type="transmembrane region" description="Helical" evidence="26">
    <location>
        <begin position="315"/>
        <end position="339"/>
    </location>
</feature>
<comment type="catalytic activity">
    <reaction evidence="12">
        <text>L-alpha-aminoacyl-L-histidine(out) = L-alpha-aminoacyl-L-histidine(in)</text>
        <dbReference type="Rhea" id="RHEA:79375"/>
        <dbReference type="ChEBI" id="CHEBI:229967"/>
    </reaction>
</comment>
<dbReference type="InterPro" id="IPR020846">
    <property type="entry name" value="MFS_dom"/>
</dbReference>
<feature type="transmembrane region" description="Helical" evidence="26">
    <location>
        <begin position="112"/>
        <end position="132"/>
    </location>
</feature>
<dbReference type="PANTHER" id="PTHR23512">
    <property type="entry name" value="MAJOR FACILITATOR SUPERFAMILY DOMAIN-CONTAINING PROTEIN 1"/>
    <property type="match status" value="1"/>
</dbReference>
<comment type="catalytic activity">
    <reaction evidence="13">
        <text>L-lysyl-L-alpha-amino acid(out) = L-lysyl-L-alpha-amino acid(in)</text>
        <dbReference type="Rhea" id="RHEA:79387"/>
        <dbReference type="ChEBI" id="CHEBI:229965"/>
    </reaction>
</comment>
<evidence type="ECO:0000256" key="12">
    <source>
        <dbReference type="ARBA" id="ARBA00044884"/>
    </source>
</evidence>
<keyword evidence="5 26" id="KW-0812">Transmembrane</keyword>
<feature type="transmembrane region" description="Helical" evidence="26">
    <location>
        <begin position="385"/>
        <end position="406"/>
    </location>
</feature>
<evidence type="ECO:0000256" key="3">
    <source>
        <dbReference type="ARBA" id="ARBA00008335"/>
    </source>
</evidence>
<evidence type="ECO:0000256" key="14">
    <source>
        <dbReference type="ARBA" id="ARBA00044893"/>
    </source>
</evidence>
<feature type="transmembrane region" description="Helical" evidence="26">
    <location>
        <begin position="12"/>
        <end position="32"/>
    </location>
</feature>
<dbReference type="CDD" id="cd06174">
    <property type="entry name" value="MFS"/>
    <property type="match status" value="1"/>
</dbReference>
<comment type="catalytic activity">
    <reaction evidence="16">
        <text>L-arginyl-L-alpha-amino acid(out) = L-arginyl-L-alpha-amino acid(in)</text>
        <dbReference type="Rhea" id="RHEA:79371"/>
        <dbReference type="ChEBI" id="CHEBI:84315"/>
    </reaction>
</comment>
<keyword evidence="8" id="KW-0458">Lysosome</keyword>
<comment type="catalytic activity">
    <reaction evidence="9">
        <text>L-lysyl-L-alanine(out) = L-lysyl-L-alanine(in)</text>
        <dbReference type="Rhea" id="RHEA:79399"/>
        <dbReference type="ChEBI" id="CHEBI:229954"/>
    </reaction>
</comment>
<dbReference type="PANTHER" id="PTHR23512:SF3">
    <property type="entry name" value="MAJOR FACILITATOR SUPERFAMILY DOMAIN-CONTAINING PROTEIN 1"/>
    <property type="match status" value="1"/>
</dbReference>
<feature type="transmembrane region" description="Helical" evidence="26">
    <location>
        <begin position="172"/>
        <end position="190"/>
    </location>
</feature>
<keyword evidence="29" id="KW-1185">Reference proteome</keyword>
<comment type="catalytic activity">
    <reaction evidence="15">
        <text>L-aspartyl-L-lysine(out) = L-aspartyl-L-lysine(in)</text>
        <dbReference type="Rhea" id="RHEA:79411"/>
        <dbReference type="ChEBI" id="CHEBI:229953"/>
    </reaction>
</comment>
<feature type="transmembrane region" description="Helical" evidence="26">
    <location>
        <begin position="224"/>
        <end position="248"/>
    </location>
</feature>
<evidence type="ECO:0000313" key="28">
    <source>
        <dbReference type="EMBL" id="NEN79141.1"/>
    </source>
</evidence>
<evidence type="ECO:0000256" key="4">
    <source>
        <dbReference type="ARBA" id="ARBA00022448"/>
    </source>
</evidence>
<evidence type="ECO:0000256" key="2">
    <source>
        <dbReference type="ARBA" id="ARBA00004651"/>
    </source>
</evidence>
<evidence type="ECO:0000259" key="27">
    <source>
        <dbReference type="PROSITE" id="PS50850"/>
    </source>
</evidence>
<dbReference type="AlphaFoldDB" id="A0A6P0HKK8"/>
<dbReference type="GO" id="GO:0022857">
    <property type="term" value="F:transmembrane transporter activity"/>
    <property type="evidence" value="ECO:0007669"/>
    <property type="project" value="InterPro"/>
</dbReference>
<feature type="transmembrane region" description="Helical" evidence="26">
    <location>
        <begin position="52"/>
        <end position="74"/>
    </location>
</feature>
<evidence type="ECO:0000256" key="22">
    <source>
        <dbReference type="ARBA" id="ARBA00044985"/>
    </source>
</evidence>
<evidence type="ECO:0000256" key="24">
    <source>
        <dbReference type="ARBA" id="ARBA00045709"/>
    </source>
</evidence>
<dbReference type="Gene3D" id="1.20.1250.20">
    <property type="entry name" value="MFS general substrate transporter like domains"/>
    <property type="match status" value="2"/>
</dbReference>
<keyword evidence="4" id="KW-0813">Transport</keyword>
<name>A0A6P0HKK8_9ACTN</name>
<evidence type="ECO:0000256" key="13">
    <source>
        <dbReference type="ARBA" id="ARBA00044891"/>
    </source>
</evidence>
<feature type="transmembrane region" description="Helical" evidence="26">
    <location>
        <begin position="81"/>
        <end position="100"/>
    </location>
</feature>
<gene>
    <name evidence="28" type="ORF">G3T38_12715</name>
</gene>
<evidence type="ECO:0000256" key="26">
    <source>
        <dbReference type="SAM" id="Phobius"/>
    </source>
</evidence>
<comment type="catalytic activity">
    <reaction evidence="18">
        <text>L-arginyl-glycine(out) = L-arginyl-glycine(in)</text>
        <dbReference type="Rhea" id="RHEA:79391"/>
        <dbReference type="ChEBI" id="CHEBI:229955"/>
    </reaction>
</comment>
<dbReference type="InterPro" id="IPR011701">
    <property type="entry name" value="MFS"/>
</dbReference>
<evidence type="ECO:0000256" key="23">
    <source>
        <dbReference type="ARBA" id="ARBA00045018"/>
    </source>
</evidence>
<comment type="catalytic activity">
    <reaction evidence="20">
        <text>L-alanyl-L-lysine(out) = L-alanyl-L-lysine(in)</text>
        <dbReference type="Rhea" id="RHEA:79415"/>
        <dbReference type="ChEBI" id="CHEBI:192470"/>
    </reaction>
</comment>
<comment type="catalytic activity">
    <reaction evidence="11">
        <text>L-alpha-aminoacyl-L-arginine(out) = L-alpha-aminoacyl-L-arginine(in)</text>
        <dbReference type="Rhea" id="RHEA:79367"/>
        <dbReference type="ChEBI" id="CHEBI:229968"/>
    </reaction>
</comment>
<dbReference type="SUPFAM" id="SSF103473">
    <property type="entry name" value="MFS general substrate transporter"/>
    <property type="match status" value="1"/>
</dbReference>
<comment type="catalytic activity">
    <reaction evidence="14">
        <text>L-alpha-aminoacyl-L-lysine(out) = L-alpha-aminoacyl-L-lysine(in)</text>
        <dbReference type="Rhea" id="RHEA:79383"/>
        <dbReference type="ChEBI" id="CHEBI:229966"/>
    </reaction>
</comment>
<evidence type="ECO:0000256" key="20">
    <source>
        <dbReference type="ARBA" id="ARBA00044919"/>
    </source>
</evidence>
<dbReference type="Proteomes" id="UP000468687">
    <property type="component" value="Unassembled WGS sequence"/>
</dbReference>
<evidence type="ECO:0000256" key="19">
    <source>
        <dbReference type="ARBA" id="ARBA00044912"/>
    </source>
</evidence>
<dbReference type="GO" id="GO:0005765">
    <property type="term" value="C:lysosomal membrane"/>
    <property type="evidence" value="ECO:0007669"/>
    <property type="project" value="UniProtKB-SubCell"/>
</dbReference>
<comment type="subunit">
    <text evidence="25">Homodimer. Interacts with lysosomal protein GLMP (via lumenal domain); the interaction starts while both proteins are still in the endoplasmic reticulum and is required for stabilization of MFSD1 in lysosomes but has no direct effect on its targeting to lysosomes or transporter activity.</text>
</comment>
<comment type="catalytic activity">
    <reaction evidence="21">
        <text>L-lysyl-glycine(out) = L-lysyl-glycine(in)</text>
        <dbReference type="Rhea" id="RHEA:79407"/>
        <dbReference type="ChEBI" id="CHEBI:191202"/>
    </reaction>
</comment>
<accession>A0A6P0HKK8</accession>
<dbReference type="InterPro" id="IPR036259">
    <property type="entry name" value="MFS_trans_sf"/>
</dbReference>
<comment type="caution">
    <text evidence="28">The sequence shown here is derived from an EMBL/GenBank/DDBJ whole genome shotgun (WGS) entry which is preliminary data.</text>
</comment>
<dbReference type="InterPro" id="IPR052187">
    <property type="entry name" value="MFSD1"/>
</dbReference>
<evidence type="ECO:0000256" key="1">
    <source>
        <dbReference type="ARBA" id="ARBA00004155"/>
    </source>
</evidence>
<evidence type="ECO:0000256" key="7">
    <source>
        <dbReference type="ARBA" id="ARBA00023136"/>
    </source>
</evidence>
<evidence type="ECO:0000256" key="18">
    <source>
        <dbReference type="ARBA" id="ARBA00044903"/>
    </source>
</evidence>
<evidence type="ECO:0000256" key="9">
    <source>
        <dbReference type="ARBA" id="ARBA00044876"/>
    </source>
</evidence>
<dbReference type="Pfam" id="PF07690">
    <property type="entry name" value="MFS_1"/>
    <property type="match status" value="1"/>
</dbReference>
<feature type="transmembrane region" description="Helical" evidence="26">
    <location>
        <begin position="289"/>
        <end position="309"/>
    </location>
</feature>
<feature type="transmembrane region" description="Helical" evidence="26">
    <location>
        <begin position="144"/>
        <end position="166"/>
    </location>
</feature>
<dbReference type="GO" id="GO:0005886">
    <property type="term" value="C:plasma membrane"/>
    <property type="evidence" value="ECO:0007669"/>
    <property type="project" value="UniProtKB-SubCell"/>
</dbReference>
<feature type="transmembrane region" description="Helical" evidence="26">
    <location>
        <begin position="351"/>
        <end position="373"/>
    </location>
</feature>
<evidence type="ECO:0000256" key="6">
    <source>
        <dbReference type="ARBA" id="ARBA00022989"/>
    </source>
</evidence>
<evidence type="ECO:0000256" key="10">
    <source>
        <dbReference type="ARBA" id="ARBA00044878"/>
    </source>
</evidence>
<organism evidence="28 29">
    <name type="scientific">Nocardioides zeae</name>
    <dbReference type="NCBI Taxonomy" id="1457234"/>
    <lineage>
        <taxon>Bacteria</taxon>
        <taxon>Bacillati</taxon>
        <taxon>Actinomycetota</taxon>
        <taxon>Actinomycetes</taxon>
        <taxon>Propionibacteriales</taxon>
        <taxon>Nocardioidaceae</taxon>
        <taxon>Nocardioides</taxon>
    </lineage>
</organism>
<evidence type="ECO:0000256" key="16">
    <source>
        <dbReference type="ARBA" id="ARBA00044899"/>
    </source>
</evidence>
<evidence type="ECO:0000256" key="8">
    <source>
        <dbReference type="ARBA" id="ARBA00023228"/>
    </source>
</evidence>
<dbReference type="PROSITE" id="PS50850">
    <property type="entry name" value="MFS"/>
    <property type="match status" value="1"/>
</dbReference>
<comment type="catalytic activity">
    <reaction evidence="19">
        <text>L-histidyl-L-alpha-amino acid(out) = L-histidyl-L-alpha-amino acid(in)</text>
        <dbReference type="Rhea" id="RHEA:79379"/>
        <dbReference type="ChEBI" id="CHEBI:229964"/>
    </reaction>
</comment>
<feature type="transmembrane region" description="Helical" evidence="26">
    <location>
        <begin position="260"/>
        <end position="282"/>
    </location>
</feature>
<evidence type="ECO:0000256" key="25">
    <source>
        <dbReference type="ARBA" id="ARBA00046376"/>
    </source>
</evidence>
<dbReference type="EMBL" id="JAAGXA010000008">
    <property type="protein sequence ID" value="NEN79141.1"/>
    <property type="molecule type" value="Genomic_DNA"/>
</dbReference>
<dbReference type="RefSeq" id="WP_163772684.1">
    <property type="nucleotide sequence ID" value="NZ_JAAGXA010000008.1"/>
</dbReference>
<evidence type="ECO:0000256" key="21">
    <source>
        <dbReference type="ARBA" id="ARBA00044924"/>
    </source>
</evidence>
<keyword evidence="6 26" id="KW-1133">Transmembrane helix</keyword>
<comment type="similarity">
    <text evidence="3">Belongs to the major facilitator superfamily.</text>
</comment>
<protein>
    <recommendedName>
        <fullName evidence="22">Lysosomal dipeptide transporter MFSD1</fullName>
    </recommendedName>
    <alternativeName>
        <fullName evidence="23">Major facilitator superfamily domain-containing protein 1</fullName>
    </alternativeName>
</protein>